<keyword evidence="2" id="KW-1185">Reference proteome</keyword>
<name>I9KUW9_9THEO</name>
<proteinExistence type="predicted"/>
<protein>
    <submittedName>
        <fullName evidence="1">Uncharacterized protein</fullName>
    </submittedName>
</protein>
<dbReference type="HOGENOM" id="CLU_3384281_0_0_9"/>
<sequence>MKLRRNIEAKLYNFSFLSRYGEIFLMFVLVFEE</sequence>
<gene>
    <name evidence="1" type="ORF">ThesiDRAFT1_1800</name>
</gene>
<reference evidence="1 2" key="1">
    <citation type="submission" date="2012-02" db="EMBL/GenBank/DDBJ databases">
        <title>Improved High-Quality Draft sequence of Thermoanaerobacter siderophilus SR4.</title>
        <authorList>
            <consortium name="US DOE Joint Genome Institute"/>
            <person name="Lucas S."/>
            <person name="Han J."/>
            <person name="Lapidus A."/>
            <person name="Cheng J.-F."/>
            <person name="Goodwin L."/>
            <person name="Pitluck S."/>
            <person name="Peters L."/>
            <person name="Detter J.C."/>
            <person name="Han C."/>
            <person name="Tapia R."/>
            <person name="Land M."/>
            <person name="Hauser L."/>
            <person name="Kyrpides N."/>
            <person name="Ivanova N."/>
            <person name="Pagani I."/>
            <person name="Hemme C."/>
            <person name="Woyke T."/>
        </authorList>
    </citation>
    <scope>NUCLEOTIDE SEQUENCE [LARGE SCALE GENOMIC DNA]</scope>
    <source>
        <strain evidence="1 2">SR4</strain>
    </source>
</reference>
<accession>I9KUW9</accession>
<evidence type="ECO:0000313" key="1">
    <source>
        <dbReference type="EMBL" id="EIW00681.1"/>
    </source>
</evidence>
<dbReference type="AlphaFoldDB" id="I9KUW9"/>
<dbReference type="Proteomes" id="UP000005110">
    <property type="component" value="Chromosome"/>
</dbReference>
<dbReference type="EMBL" id="CM001486">
    <property type="protein sequence ID" value="EIW00681.1"/>
    <property type="molecule type" value="Genomic_DNA"/>
</dbReference>
<organism evidence="1 2">
    <name type="scientific">Thermoanaerobacter siderophilus SR4</name>
    <dbReference type="NCBI Taxonomy" id="880478"/>
    <lineage>
        <taxon>Bacteria</taxon>
        <taxon>Bacillati</taxon>
        <taxon>Bacillota</taxon>
        <taxon>Clostridia</taxon>
        <taxon>Thermoanaerobacterales</taxon>
        <taxon>Thermoanaerobacteraceae</taxon>
        <taxon>Thermoanaerobacter</taxon>
    </lineage>
</organism>
<evidence type="ECO:0000313" key="2">
    <source>
        <dbReference type="Proteomes" id="UP000005110"/>
    </source>
</evidence>